<reference evidence="2" key="1">
    <citation type="submission" date="2024-02" db="EMBL/GenBank/DDBJ databases">
        <authorList>
            <consortium name="ELIXIR-Norway"/>
            <consortium name="Elixir Norway"/>
        </authorList>
    </citation>
    <scope>NUCLEOTIDE SEQUENCE</scope>
</reference>
<protein>
    <recommendedName>
        <fullName evidence="1">DUF4216 domain-containing protein</fullName>
    </recommendedName>
</protein>
<dbReference type="PANTHER" id="PTHR48258">
    <property type="entry name" value="DUF4218 DOMAIN-CONTAINING PROTEIN-RELATED"/>
    <property type="match status" value="1"/>
</dbReference>
<gene>
    <name evidence="2" type="ORF">CSSPJE1EN1_LOCUS17318</name>
</gene>
<accession>A0ABP0X2F3</accession>
<feature type="domain" description="DUF4216" evidence="1">
    <location>
        <begin position="76"/>
        <end position="151"/>
    </location>
</feature>
<dbReference type="InterPro" id="IPR025312">
    <property type="entry name" value="DUF4216"/>
</dbReference>
<dbReference type="Proteomes" id="UP001497444">
    <property type="component" value="Chromosome 4"/>
</dbReference>
<dbReference type="Pfam" id="PF13952">
    <property type="entry name" value="DUF4216"/>
    <property type="match status" value="1"/>
</dbReference>
<sequence>MDVMQLSMKPQMTASRYAKVRAYDNHYRVTTNNEATTMATYDSGVTSVFQQPQATNEGMTLGSIQYVGVLKDIILLNYRPVSQPMVLFKCDWVTPGFDRWGNPTYKQDEDGFLLANFRNLKAEVTEPFVFPSQVQQVFYADEPNTPWWKVVLHKEARSKRIVAENSEEIGTPIDNVIGIEVPFIIPEVLSNTTFVGAIELTGTEAILGAAGL</sequence>
<evidence type="ECO:0000313" key="2">
    <source>
        <dbReference type="EMBL" id="CAK9271840.1"/>
    </source>
</evidence>
<organism evidence="2 3">
    <name type="scientific">Sphagnum jensenii</name>
    <dbReference type="NCBI Taxonomy" id="128206"/>
    <lineage>
        <taxon>Eukaryota</taxon>
        <taxon>Viridiplantae</taxon>
        <taxon>Streptophyta</taxon>
        <taxon>Embryophyta</taxon>
        <taxon>Bryophyta</taxon>
        <taxon>Sphagnophytina</taxon>
        <taxon>Sphagnopsida</taxon>
        <taxon>Sphagnales</taxon>
        <taxon>Sphagnaceae</taxon>
        <taxon>Sphagnum</taxon>
    </lineage>
</organism>
<proteinExistence type="predicted"/>
<evidence type="ECO:0000259" key="1">
    <source>
        <dbReference type="Pfam" id="PF13952"/>
    </source>
</evidence>
<dbReference type="EMBL" id="OZ020099">
    <property type="protein sequence ID" value="CAK9271840.1"/>
    <property type="molecule type" value="Genomic_DNA"/>
</dbReference>
<dbReference type="PANTHER" id="PTHR48258:SF3">
    <property type="entry name" value="FK506-BINDING PROTEIN 4-LIKE ISOFORM X1"/>
    <property type="match status" value="1"/>
</dbReference>
<keyword evidence="3" id="KW-1185">Reference proteome</keyword>
<evidence type="ECO:0000313" key="3">
    <source>
        <dbReference type="Proteomes" id="UP001497444"/>
    </source>
</evidence>
<name>A0ABP0X2F3_9BRYO</name>